<dbReference type="InterPro" id="IPR002018">
    <property type="entry name" value="CarbesteraseB"/>
</dbReference>
<proteinExistence type="inferred from homology"/>
<feature type="domain" description="Carboxylesterase type B" evidence="4">
    <location>
        <begin position="376"/>
        <end position="504"/>
    </location>
</feature>
<dbReference type="Gene3D" id="3.40.50.1820">
    <property type="entry name" value="alpha/beta hydrolase"/>
    <property type="match status" value="2"/>
</dbReference>
<sequence length="534" mass="57868">MKIISHDSILLLLALASICTASHIHNPSVSSTSGEIVGHRAPNRTTTFEFLGIKYGKAPVGELRFAAPSRYVAANGTVYDASTWNPDCPANIPPVTTFPNFTGNGFAIYNQFTAHNNNTQSEDCLALNIWTKSPKDLGRSNKPVFVFFHGGRFTIRGPHSPFYNGKYLADHEDVVVVTISYRLGIFGFSGAPGLEQNAALLDQRSAVEWVRDNIAGFGGDPKRIIIFGQSAGGSSVDYWAYSYPNDPIVAGHISHSGTVFSFVPNDISYAQSLFYNVSGTLGCGNSTTDSAAVIECVRSRNVSSVLAAARSIPPLPSQALSQAAFHPTVDNVTVFSLGEYTARSQAGAFAKIPYLAGNGDYEAGFYRVSAFAANRTLTPNQWELFNQRAFTCPTKYATEARVKAGVPTWRYRYMADWDNLRLYNALNGYPDSGTYHGADLDMLFGTAEDVTGEANTAAEDETSRYIMGAWAAFGRDPRRGLSGYGWPSYGSKSSSLVLLGDDNQPKPRFVGAQLYDDACPPVQKNDPLPGRGAF</sequence>
<feature type="chain" id="PRO_5015020702" description="Carboxylic ester hydrolase" evidence="3">
    <location>
        <begin position="22"/>
        <end position="534"/>
    </location>
</feature>
<reference evidence="5 6" key="1">
    <citation type="submission" date="2017-05" db="EMBL/GenBank/DDBJ databases">
        <title>Draft genome sequence of Elsinoe australis.</title>
        <authorList>
            <person name="Cheng Q."/>
        </authorList>
    </citation>
    <scope>NUCLEOTIDE SEQUENCE [LARGE SCALE GENOMIC DNA]</scope>
    <source>
        <strain evidence="5 6">NL1</strain>
    </source>
</reference>
<keyword evidence="2 3" id="KW-0378">Hydrolase</keyword>
<dbReference type="Proteomes" id="UP000243723">
    <property type="component" value="Unassembled WGS sequence"/>
</dbReference>
<evidence type="ECO:0000259" key="4">
    <source>
        <dbReference type="Pfam" id="PF00135"/>
    </source>
</evidence>
<keyword evidence="6" id="KW-1185">Reference proteome</keyword>
<dbReference type="InterPro" id="IPR029058">
    <property type="entry name" value="AB_hydrolase_fold"/>
</dbReference>
<feature type="signal peptide" evidence="3">
    <location>
        <begin position="1"/>
        <end position="21"/>
    </location>
</feature>
<dbReference type="STRING" id="40998.A0A2P7ZD40"/>
<dbReference type="EC" id="3.1.1.-" evidence="3"/>
<dbReference type="PROSITE" id="PS00122">
    <property type="entry name" value="CARBOXYLESTERASE_B_1"/>
    <property type="match status" value="1"/>
</dbReference>
<gene>
    <name evidence="5" type="ORF">B9Z65_5101</name>
</gene>
<dbReference type="GO" id="GO:0016787">
    <property type="term" value="F:hydrolase activity"/>
    <property type="evidence" value="ECO:0007669"/>
    <property type="project" value="UniProtKB-KW"/>
</dbReference>
<protein>
    <recommendedName>
        <fullName evidence="3">Carboxylic ester hydrolase</fullName>
        <ecNumber evidence="3">3.1.1.-</ecNumber>
    </recommendedName>
</protein>
<comment type="caution">
    <text evidence="5">The sequence shown here is derived from an EMBL/GenBank/DDBJ whole genome shotgun (WGS) entry which is preliminary data.</text>
</comment>
<evidence type="ECO:0000256" key="1">
    <source>
        <dbReference type="ARBA" id="ARBA00005964"/>
    </source>
</evidence>
<evidence type="ECO:0000256" key="2">
    <source>
        <dbReference type="ARBA" id="ARBA00022801"/>
    </source>
</evidence>
<keyword evidence="3" id="KW-0732">Signal</keyword>
<dbReference type="AlphaFoldDB" id="A0A2P7ZD40"/>
<comment type="similarity">
    <text evidence="1 3">Belongs to the type-B carboxylesterase/lipase family.</text>
</comment>
<dbReference type="InterPro" id="IPR050309">
    <property type="entry name" value="Type-B_Carboxylest/Lipase"/>
</dbReference>
<evidence type="ECO:0000313" key="6">
    <source>
        <dbReference type="Proteomes" id="UP000243723"/>
    </source>
</evidence>
<evidence type="ECO:0000313" key="5">
    <source>
        <dbReference type="EMBL" id="PSK46133.1"/>
    </source>
</evidence>
<dbReference type="PANTHER" id="PTHR11559">
    <property type="entry name" value="CARBOXYLESTERASE"/>
    <property type="match status" value="1"/>
</dbReference>
<dbReference type="SUPFAM" id="SSF53474">
    <property type="entry name" value="alpha/beta-Hydrolases"/>
    <property type="match status" value="1"/>
</dbReference>
<dbReference type="InterPro" id="IPR019826">
    <property type="entry name" value="Carboxylesterase_B_AS"/>
</dbReference>
<dbReference type="OrthoDB" id="408631at2759"/>
<feature type="domain" description="Carboxylesterase type B" evidence="4">
    <location>
        <begin position="27"/>
        <end position="369"/>
    </location>
</feature>
<dbReference type="Pfam" id="PF00135">
    <property type="entry name" value="COesterase"/>
    <property type="match status" value="2"/>
</dbReference>
<dbReference type="EMBL" id="NHZQ01000236">
    <property type="protein sequence ID" value="PSK46133.1"/>
    <property type="molecule type" value="Genomic_DNA"/>
</dbReference>
<name>A0A2P7ZD40_9PEZI</name>
<organism evidence="5 6">
    <name type="scientific">Elsinoe australis</name>
    <dbReference type="NCBI Taxonomy" id="40998"/>
    <lineage>
        <taxon>Eukaryota</taxon>
        <taxon>Fungi</taxon>
        <taxon>Dikarya</taxon>
        <taxon>Ascomycota</taxon>
        <taxon>Pezizomycotina</taxon>
        <taxon>Dothideomycetes</taxon>
        <taxon>Dothideomycetidae</taxon>
        <taxon>Myriangiales</taxon>
        <taxon>Elsinoaceae</taxon>
        <taxon>Elsinoe</taxon>
    </lineage>
</organism>
<evidence type="ECO:0000256" key="3">
    <source>
        <dbReference type="RuleBase" id="RU361235"/>
    </source>
</evidence>
<accession>A0A2P7ZD40</accession>